<dbReference type="Proteomes" id="UP000800200">
    <property type="component" value="Unassembled WGS sequence"/>
</dbReference>
<feature type="compositionally biased region" description="Low complexity" evidence="1">
    <location>
        <begin position="120"/>
        <end position="136"/>
    </location>
</feature>
<name>A0A6A6EJY7_9PEZI</name>
<keyword evidence="3" id="KW-1185">Reference proteome</keyword>
<feature type="compositionally biased region" description="Low complexity" evidence="1">
    <location>
        <begin position="95"/>
        <end position="108"/>
    </location>
</feature>
<organism evidence="2 3">
    <name type="scientific">Zopfia rhizophila CBS 207.26</name>
    <dbReference type="NCBI Taxonomy" id="1314779"/>
    <lineage>
        <taxon>Eukaryota</taxon>
        <taxon>Fungi</taxon>
        <taxon>Dikarya</taxon>
        <taxon>Ascomycota</taxon>
        <taxon>Pezizomycotina</taxon>
        <taxon>Dothideomycetes</taxon>
        <taxon>Dothideomycetes incertae sedis</taxon>
        <taxon>Zopfiaceae</taxon>
        <taxon>Zopfia</taxon>
    </lineage>
</organism>
<evidence type="ECO:0000313" key="3">
    <source>
        <dbReference type="Proteomes" id="UP000800200"/>
    </source>
</evidence>
<evidence type="ECO:0000313" key="2">
    <source>
        <dbReference type="EMBL" id="KAF2191455.1"/>
    </source>
</evidence>
<dbReference type="OrthoDB" id="3687864at2759"/>
<dbReference type="AlphaFoldDB" id="A0A6A6EJY7"/>
<reference evidence="2" key="1">
    <citation type="journal article" date="2020" name="Stud. Mycol.">
        <title>101 Dothideomycetes genomes: a test case for predicting lifestyles and emergence of pathogens.</title>
        <authorList>
            <person name="Haridas S."/>
            <person name="Albert R."/>
            <person name="Binder M."/>
            <person name="Bloem J."/>
            <person name="Labutti K."/>
            <person name="Salamov A."/>
            <person name="Andreopoulos B."/>
            <person name="Baker S."/>
            <person name="Barry K."/>
            <person name="Bills G."/>
            <person name="Bluhm B."/>
            <person name="Cannon C."/>
            <person name="Castanera R."/>
            <person name="Culley D."/>
            <person name="Daum C."/>
            <person name="Ezra D."/>
            <person name="Gonzalez J."/>
            <person name="Henrissat B."/>
            <person name="Kuo A."/>
            <person name="Liang C."/>
            <person name="Lipzen A."/>
            <person name="Lutzoni F."/>
            <person name="Magnuson J."/>
            <person name="Mondo S."/>
            <person name="Nolan M."/>
            <person name="Ohm R."/>
            <person name="Pangilinan J."/>
            <person name="Park H.-J."/>
            <person name="Ramirez L."/>
            <person name="Alfaro M."/>
            <person name="Sun H."/>
            <person name="Tritt A."/>
            <person name="Yoshinaga Y."/>
            <person name="Zwiers L.-H."/>
            <person name="Turgeon B."/>
            <person name="Goodwin S."/>
            <person name="Spatafora J."/>
            <person name="Crous P."/>
            <person name="Grigoriev I."/>
        </authorList>
    </citation>
    <scope>NUCLEOTIDE SEQUENCE</scope>
    <source>
        <strain evidence="2">CBS 207.26</strain>
    </source>
</reference>
<gene>
    <name evidence="2" type="ORF">K469DRAFT_371744</name>
</gene>
<protein>
    <submittedName>
        <fullName evidence="2">Uncharacterized protein</fullName>
    </submittedName>
</protein>
<feature type="region of interest" description="Disordered" evidence="1">
    <location>
        <begin position="78"/>
        <end position="163"/>
    </location>
</feature>
<proteinExistence type="predicted"/>
<sequence length="366" mass="40034">MCRQVVTYWRDCGHTELIGSMHCGLDTSDPNHFLDTDRYEQTGFECEICLKQRGETIDPDDVKWYPATDLRVTLDSATGRIIPCPPTPPHKRHPASLSGASDSDSYSSPTTITLGLPHSSRSSPPDAPDAPGAPRGPRGPRDSDATGSSAARGAPVSAQDGNDLPSLAIESQEHHIGEPDWKSEHEILTASQAEFPLLGVTSGELEHRALLQEQLHHLPRHLMHLEKSFRYPTHTNLQRWSQAPPFIPTHPLSYPIPYQPLAQMTNPLGPSHSAPGCYPPMQSVATHVSDPPSRMAWYPTSQPFPAPAYQPGPPQRQVMEDPSYPELYLCNLSDLSAAFWAYFATSTSPAATGDTNSAQRPPTSCL</sequence>
<dbReference type="EMBL" id="ML994617">
    <property type="protein sequence ID" value="KAF2191455.1"/>
    <property type="molecule type" value="Genomic_DNA"/>
</dbReference>
<evidence type="ECO:0000256" key="1">
    <source>
        <dbReference type="SAM" id="MobiDB-lite"/>
    </source>
</evidence>
<accession>A0A6A6EJY7</accession>